<evidence type="ECO:0000256" key="1">
    <source>
        <dbReference type="SAM" id="Phobius"/>
    </source>
</evidence>
<name>A0A2K3KPI6_TRIPR</name>
<keyword evidence="1" id="KW-1133">Transmembrane helix</keyword>
<comment type="caution">
    <text evidence="2">The sequence shown here is derived from an EMBL/GenBank/DDBJ whole genome shotgun (WGS) entry which is preliminary data.</text>
</comment>
<evidence type="ECO:0000313" key="2">
    <source>
        <dbReference type="EMBL" id="PNX68153.1"/>
    </source>
</evidence>
<accession>A0A2K3KPI6</accession>
<reference evidence="2 3" key="1">
    <citation type="journal article" date="2014" name="Am. J. Bot.">
        <title>Genome assembly and annotation for red clover (Trifolium pratense; Fabaceae).</title>
        <authorList>
            <person name="Istvanek J."/>
            <person name="Jaros M."/>
            <person name="Krenek A."/>
            <person name="Repkova J."/>
        </authorList>
    </citation>
    <scope>NUCLEOTIDE SEQUENCE [LARGE SCALE GENOMIC DNA]</scope>
    <source>
        <strain evidence="3">cv. Tatra</strain>
        <tissue evidence="2">Young leaves</tissue>
    </source>
</reference>
<protein>
    <submittedName>
        <fullName evidence="2">Uncharacterized protein</fullName>
    </submittedName>
</protein>
<keyword evidence="1" id="KW-0472">Membrane</keyword>
<dbReference type="EMBL" id="ASHM01104291">
    <property type="protein sequence ID" value="PNX68153.1"/>
    <property type="molecule type" value="Genomic_DNA"/>
</dbReference>
<gene>
    <name evidence="2" type="ORF">L195_g056011</name>
</gene>
<organism evidence="2 3">
    <name type="scientific">Trifolium pratense</name>
    <name type="common">Red clover</name>
    <dbReference type="NCBI Taxonomy" id="57577"/>
    <lineage>
        <taxon>Eukaryota</taxon>
        <taxon>Viridiplantae</taxon>
        <taxon>Streptophyta</taxon>
        <taxon>Embryophyta</taxon>
        <taxon>Tracheophyta</taxon>
        <taxon>Spermatophyta</taxon>
        <taxon>Magnoliopsida</taxon>
        <taxon>eudicotyledons</taxon>
        <taxon>Gunneridae</taxon>
        <taxon>Pentapetalae</taxon>
        <taxon>rosids</taxon>
        <taxon>fabids</taxon>
        <taxon>Fabales</taxon>
        <taxon>Fabaceae</taxon>
        <taxon>Papilionoideae</taxon>
        <taxon>50 kb inversion clade</taxon>
        <taxon>NPAAA clade</taxon>
        <taxon>Hologalegina</taxon>
        <taxon>IRL clade</taxon>
        <taxon>Trifolieae</taxon>
        <taxon>Trifolium</taxon>
    </lineage>
</organism>
<dbReference type="Proteomes" id="UP000236291">
    <property type="component" value="Unassembled WGS sequence"/>
</dbReference>
<dbReference type="AlphaFoldDB" id="A0A2K3KPI6"/>
<reference evidence="2 3" key="2">
    <citation type="journal article" date="2017" name="Front. Plant Sci.">
        <title>Gene Classification and Mining of Molecular Markers Useful in Red Clover (Trifolium pratense) Breeding.</title>
        <authorList>
            <person name="Istvanek J."/>
            <person name="Dluhosova J."/>
            <person name="Dluhos P."/>
            <person name="Patkova L."/>
            <person name="Nedelnik J."/>
            <person name="Repkova J."/>
        </authorList>
    </citation>
    <scope>NUCLEOTIDE SEQUENCE [LARGE SCALE GENOMIC DNA]</scope>
    <source>
        <strain evidence="3">cv. Tatra</strain>
        <tissue evidence="2">Young leaves</tissue>
    </source>
</reference>
<proteinExistence type="predicted"/>
<feature type="transmembrane region" description="Helical" evidence="1">
    <location>
        <begin position="6"/>
        <end position="24"/>
    </location>
</feature>
<sequence length="59" mass="6399">MKPISGLFTTAGIATVVVCPFYLICVRDLLKRKCCIKTAALLALNEEIVFTGTLIKSIP</sequence>
<feature type="non-terminal residue" evidence="2">
    <location>
        <position position="59"/>
    </location>
</feature>
<evidence type="ECO:0000313" key="3">
    <source>
        <dbReference type="Proteomes" id="UP000236291"/>
    </source>
</evidence>
<keyword evidence="1" id="KW-0812">Transmembrane</keyword>